<accession>A0A6L6VMM5</accession>
<dbReference type="AlphaFoldDB" id="A0A6L6VMM5"/>
<dbReference type="EMBL" id="WPHR01000050">
    <property type="protein sequence ID" value="MUZ76148.1"/>
    <property type="molecule type" value="Genomic_DNA"/>
</dbReference>
<evidence type="ECO:0000313" key="1">
    <source>
        <dbReference type="EMBL" id="MUZ76148.1"/>
    </source>
</evidence>
<evidence type="ECO:0000313" key="2">
    <source>
        <dbReference type="Proteomes" id="UP000477951"/>
    </source>
</evidence>
<comment type="caution">
    <text evidence="1">The sequence shown here is derived from an EMBL/GenBank/DDBJ whole genome shotgun (WGS) entry which is preliminary data.</text>
</comment>
<organism evidence="1 2">
    <name type="scientific">Agrobacterium vitis</name>
    <name type="common">Rhizobium vitis</name>
    <dbReference type="NCBI Taxonomy" id="373"/>
    <lineage>
        <taxon>Bacteria</taxon>
        <taxon>Pseudomonadati</taxon>
        <taxon>Pseudomonadota</taxon>
        <taxon>Alphaproteobacteria</taxon>
        <taxon>Hyphomicrobiales</taxon>
        <taxon>Rhizobiaceae</taxon>
        <taxon>Rhizobium/Agrobacterium group</taxon>
        <taxon>Agrobacterium</taxon>
    </lineage>
</organism>
<reference evidence="1 2" key="1">
    <citation type="submission" date="2019-12" db="EMBL/GenBank/DDBJ databases">
        <title>Whole-genome sequencing of Allorhizobium vitis.</title>
        <authorList>
            <person name="Gan H.M."/>
            <person name="Szegedi E."/>
            <person name="Burr T."/>
            <person name="Savka M.A."/>
        </authorList>
    </citation>
    <scope>NUCLEOTIDE SEQUENCE [LARGE SCALE GENOMIC DNA]</scope>
    <source>
        <strain evidence="1 2">CG516</strain>
    </source>
</reference>
<dbReference type="Proteomes" id="UP000477951">
    <property type="component" value="Unassembled WGS sequence"/>
</dbReference>
<proteinExistence type="predicted"/>
<protein>
    <submittedName>
        <fullName evidence="1">Uncharacterized protein</fullName>
    </submittedName>
</protein>
<sequence length="125" mass="13705">MSDSILHYVPTDPLWQPSPADARKAISLLKSIAPEADDVGPIFEDKVTFYDPGQNWLGMECSSCGAYAEKWWGDAMDIAYASEFTSLTVQAPCCGTTASLQSPAPLASRIWPLRYGGPKSKYCRH</sequence>
<name>A0A6L6VMM5_AGRVI</name>
<gene>
    <name evidence="1" type="ORF">GOZ90_26260</name>
</gene>
<dbReference type="RefSeq" id="WP_156616611.1">
    <property type="nucleotide sequence ID" value="NZ_WPHR01000050.1"/>
</dbReference>